<evidence type="ECO:0000256" key="2">
    <source>
        <dbReference type="ARBA" id="ARBA00022475"/>
    </source>
</evidence>
<evidence type="ECO:0000256" key="3">
    <source>
        <dbReference type="ARBA" id="ARBA00022692"/>
    </source>
</evidence>
<evidence type="ECO:0000313" key="9">
    <source>
        <dbReference type="EMBL" id="SEA97797.1"/>
    </source>
</evidence>
<dbReference type="RefSeq" id="WP_091344925.1">
    <property type="nucleotide sequence ID" value="NZ_FNRM01000011.1"/>
</dbReference>
<keyword evidence="5 6" id="KW-0472">Membrane</keyword>
<keyword evidence="10" id="KW-1185">Reference proteome</keyword>
<dbReference type="Pfam" id="PF02687">
    <property type="entry name" value="FtsX"/>
    <property type="match status" value="1"/>
</dbReference>
<feature type="transmembrane region" description="Helical" evidence="6">
    <location>
        <begin position="288"/>
        <end position="311"/>
    </location>
</feature>
<feature type="domain" description="MacB-like periplasmic core" evidence="8">
    <location>
        <begin position="18"/>
        <end position="206"/>
    </location>
</feature>
<accession>A0A1H4FL51</accession>
<dbReference type="PANTHER" id="PTHR43738:SF2">
    <property type="entry name" value="ABC TRANSPORTER PERMEASE"/>
    <property type="match status" value="1"/>
</dbReference>
<gene>
    <name evidence="9" type="ORF">SAMN04488051_11133</name>
</gene>
<keyword evidence="4 6" id="KW-1133">Transmembrane helix</keyword>
<dbReference type="OrthoDB" id="9784014at2"/>
<reference evidence="9 10" key="1">
    <citation type="submission" date="2016-10" db="EMBL/GenBank/DDBJ databases">
        <authorList>
            <person name="de Groot N.N."/>
        </authorList>
    </citation>
    <scope>NUCLEOTIDE SEQUENCE [LARGE SCALE GENOMIC DNA]</scope>
    <source>
        <strain evidence="9 10">CGMCC 1.3430</strain>
    </source>
</reference>
<proteinExistence type="predicted"/>
<keyword evidence="2" id="KW-1003">Cell membrane</keyword>
<dbReference type="PANTHER" id="PTHR43738">
    <property type="entry name" value="ABC TRANSPORTER, MEMBRANE PROTEIN"/>
    <property type="match status" value="1"/>
</dbReference>
<dbReference type="InterPro" id="IPR025857">
    <property type="entry name" value="MacB_PCD"/>
</dbReference>
<comment type="subcellular location">
    <subcellularLocation>
        <location evidence="1">Cell membrane</location>
        <topology evidence="1">Multi-pass membrane protein</topology>
    </subcellularLocation>
</comment>
<dbReference type="STRING" id="152573.SAMN04488051_11133"/>
<keyword evidence="3 6" id="KW-0812">Transmembrane</keyword>
<feature type="transmembrane region" description="Helical" evidence="6">
    <location>
        <begin position="15"/>
        <end position="34"/>
    </location>
</feature>
<evidence type="ECO:0000256" key="6">
    <source>
        <dbReference type="SAM" id="Phobius"/>
    </source>
</evidence>
<dbReference type="Pfam" id="PF12704">
    <property type="entry name" value="MacB_PCD"/>
    <property type="match status" value="1"/>
</dbReference>
<evidence type="ECO:0000256" key="1">
    <source>
        <dbReference type="ARBA" id="ARBA00004651"/>
    </source>
</evidence>
<evidence type="ECO:0000256" key="4">
    <source>
        <dbReference type="ARBA" id="ARBA00022989"/>
    </source>
</evidence>
<dbReference type="InterPro" id="IPR051125">
    <property type="entry name" value="ABC-4/HrtB_transporter"/>
</dbReference>
<feature type="transmembrane region" description="Helical" evidence="6">
    <location>
        <begin position="332"/>
        <end position="362"/>
    </location>
</feature>
<evidence type="ECO:0000259" key="8">
    <source>
        <dbReference type="Pfam" id="PF12704"/>
    </source>
</evidence>
<feature type="transmembrane region" description="Helical" evidence="6">
    <location>
        <begin position="382"/>
        <end position="406"/>
    </location>
</feature>
<evidence type="ECO:0000259" key="7">
    <source>
        <dbReference type="Pfam" id="PF02687"/>
    </source>
</evidence>
<name>A0A1H4FL51_ALKAM</name>
<evidence type="ECO:0000256" key="5">
    <source>
        <dbReference type="ARBA" id="ARBA00023136"/>
    </source>
</evidence>
<dbReference type="GO" id="GO:0005886">
    <property type="term" value="C:plasma membrane"/>
    <property type="evidence" value="ECO:0007669"/>
    <property type="project" value="UniProtKB-SubCell"/>
</dbReference>
<dbReference type="Proteomes" id="UP000198773">
    <property type="component" value="Unassembled WGS sequence"/>
</dbReference>
<dbReference type="AlphaFoldDB" id="A0A1H4FL51"/>
<dbReference type="EMBL" id="FNRM01000011">
    <property type="protein sequence ID" value="SEA97797.1"/>
    <property type="molecule type" value="Genomic_DNA"/>
</dbReference>
<feature type="domain" description="ABC3 transporter permease C-terminal" evidence="7">
    <location>
        <begin position="291"/>
        <end position="410"/>
    </location>
</feature>
<organism evidence="9 10">
    <name type="scientific">Alkalimonas amylolytica</name>
    <dbReference type="NCBI Taxonomy" id="152573"/>
    <lineage>
        <taxon>Bacteria</taxon>
        <taxon>Pseudomonadati</taxon>
        <taxon>Pseudomonadota</taxon>
        <taxon>Gammaproteobacteria</taxon>
        <taxon>Alkalimonas</taxon>
    </lineage>
</organism>
<dbReference type="InterPro" id="IPR003838">
    <property type="entry name" value="ABC3_permease_C"/>
</dbReference>
<evidence type="ECO:0000313" key="10">
    <source>
        <dbReference type="Proteomes" id="UP000198773"/>
    </source>
</evidence>
<sequence>MLIKLARLSLWNRRGTVLMTVLSLVISISLLLGIDHLRHEAKNSFTSTVSGTDLIVGARSGQLNLLLYSIFRIGNATANISWETYQRIQRHPQIAWTIPISLGDSHRGYRVVGTNQDYFEFYRYAGQQQLQLAQGVIFDDVYDTVLGSEVATRLGYQLGQEIVLAHGIGQVSFSEHKDKPFTVVGILAPTGTPVDQSVHVSLEGIEAIHIDWQQGAPMPGRRVSAEQALEMDLTPKAITAFLVGLNSRAATFLVQRQINEFRGEPLTAILPGVALAELWQMLSMVERLLLVITVLVLLAGLVGMTTTLLASMKERQREIAILRAVGAHPGTLFWLVQLEVLLITLASLVLAMAVLMVGLWFGQDLLASRYGLFIGLNPIRDSSLQLMGLVLGLALLLGCIPSWLAYRRALTDGLSVRL</sequence>
<protein>
    <submittedName>
        <fullName evidence="9">Putative ABC transport system permease protein</fullName>
    </submittedName>
</protein>